<proteinExistence type="predicted"/>
<feature type="signal peptide" evidence="2">
    <location>
        <begin position="1"/>
        <end position="21"/>
    </location>
</feature>
<gene>
    <name evidence="3" type="ORF">Zmor_006752</name>
</gene>
<keyword evidence="4" id="KW-1185">Reference proteome</keyword>
<evidence type="ECO:0000313" key="3">
    <source>
        <dbReference type="EMBL" id="KAJ3662401.1"/>
    </source>
</evidence>
<comment type="caution">
    <text evidence="3">The sequence shown here is derived from an EMBL/GenBank/DDBJ whole genome shotgun (WGS) entry which is preliminary data.</text>
</comment>
<evidence type="ECO:0000256" key="2">
    <source>
        <dbReference type="SAM" id="SignalP"/>
    </source>
</evidence>
<organism evidence="3 4">
    <name type="scientific">Zophobas morio</name>
    <dbReference type="NCBI Taxonomy" id="2755281"/>
    <lineage>
        <taxon>Eukaryota</taxon>
        <taxon>Metazoa</taxon>
        <taxon>Ecdysozoa</taxon>
        <taxon>Arthropoda</taxon>
        <taxon>Hexapoda</taxon>
        <taxon>Insecta</taxon>
        <taxon>Pterygota</taxon>
        <taxon>Neoptera</taxon>
        <taxon>Endopterygota</taxon>
        <taxon>Coleoptera</taxon>
        <taxon>Polyphaga</taxon>
        <taxon>Cucujiformia</taxon>
        <taxon>Tenebrionidae</taxon>
        <taxon>Zophobas</taxon>
    </lineage>
</organism>
<accession>A0AA38IW12</accession>
<evidence type="ECO:0000313" key="4">
    <source>
        <dbReference type="Proteomes" id="UP001168821"/>
    </source>
</evidence>
<feature type="region of interest" description="Disordered" evidence="1">
    <location>
        <begin position="133"/>
        <end position="152"/>
    </location>
</feature>
<evidence type="ECO:0000256" key="1">
    <source>
        <dbReference type="SAM" id="MobiDB-lite"/>
    </source>
</evidence>
<dbReference type="Proteomes" id="UP001168821">
    <property type="component" value="Unassembled WGS sequence"/>
</dbReference>
<dbReference type="AlphaFoldDB" id="A0AA38IW12"/>
<sequence length="243" mass="27976">MAVTSRMLFALLFLLQNKTNGCKSLVDSNSNIEYKELSRLQPTQTPHNRLDVSLTKNGAETIRKHGTDLDIKSIKRPNFSNIEQQIKDIFEDSYYESTQRHKRKAPDRSLFSLSKRLNEEKKKEELMAADANPRLEPNYTGTPKRIQDDSHFGGINTEQLYNKKNDKIRLLHLQHKEEKQKEAEPLDTDCDFESNCAWTWRKDIANGFFVASGDKFAENDTGPRVDASANKFGKFLMLCSVQK</sequence>
<name>A0AA38IW12_9CUCU</name>
<protein>
    <submittedName>
        <fullName evidence="3">Uncharacterized protein</fullName>
    </submittedName>
</protein>
<keyword evidence="2" id="KW-0732">Signal</keyword>
<dbReference type="EMBL" id="JALNTZ010000002">
    <property type="protein sequence ID" value="KAJ3662401.1"/>
    <property type="molecule type" value="Genomic_DNA"/>
</dbReference>
<feature type="chain" id="PRO_5041207246" evidence="2">
    <location>
        <begin position="22"/>
        <end position="243"/>
    </location>
</feature>
<reference evidence="3" key="1">
    <citation type="journal article" date="2023" name="G3 (Bethesda)">
        <title>Whole genome assemblies of Zophobas morio and Tenebrio molitor.</title>
        <authorList>
            <person name="Kaur S."/>
            <person name="Stinson S.A."/>
            <person name="diCenzo G.C."/>
        </authorList>
    </citation>
    <scope>NUCLEOTIDE SEQUENCE</scope>
    <source>
        <strain evidence="3">QUZm001</strain>
    </source>
</reference>